<sequence length="137" mass="15933">MKLLVTTTIQASLETVWHFWTTPNHIMQWNNASEDWHTPNAENDLKIGGRFKYTMASKDGLLCFDLEGKYTNIDYLSAIDYVLDDGRKVEIRFEETIDGVLLTESFEPEDENPITLQQQGWQAILDNFTKYTNLNHN</sequence>
<dbReference type="AlphaFoldDB" id="A0A553E204"/>
<dbReference type="InterPro" id="IPR023393">
    <property type="entry name" value="START-like_dom_sf"/>
</dbReference>
<name>A0A553E204_9FLAO</name>
<evidence type="ECO:0000256" key="1">
    <source>
        <dbReference type="ARBA" id="ARBA00006817"/>
    </source>
</evidence>
<gene>
    <name evidence="3" type="ORF">FNW21_10765</name>
</gene>
<dbReference type="OrthoDB" id="384974at2"/>
<evidence type="ECO:0000313" key="4">
    <source>
        <dbReference type="Proteomes" id="UP000316371"/>
    </source>
</evidence>
<comment type="similarity">
    <text evidence="1">Belongs to the AHA1 family.</text>
</comment>
<protein>
    <submittedName>
        <fullName evidence="3">Polyketide cyclase</fullName>
    </submittedName>
</protein>
<dbReference type="Gene3D" id="3.30.530.20">
    <property type="match status" value="1"/>
</dbReference>
<dbReference type="Proteomes" id="UP000316371">
    <property type="component" value="Unassembled WGS sequence"/>
</dbReference>
<organism evidence="3 4">
    <name type="scientific">Flavobacterium restrictum</name>
    <dbReference type="NCBI Taxonomy" id="2594428"/>
    <lineage>
        <taxon>Bacteria</taxon>
        <taxon>Pseudomonadati</taxon>
        <taxon>Bacteroidota</taxon>
        <taxon>Flavobacteriia</taxon>
        <taxon>Flavobacteriales</taxon>
        <taxon>Flavobacteriaceae</taxon>
        <taxon>Flavobacterium</taxon>
    </lineage>
</organism>
<comment type="caution">
    <text evidence="3">The sequence shown here is derived from an EMBL/GenBank/DDBJ whole genome shotgun (WGS) entry which is preliminary data.</text>
</comment>
<feature type="domain" description="Activator of Hsp90 ATPase homologue 1/2-like C-terminal" evidence="2">
    <location>
        <begin position="11"/>
        <end position="131"/>
    </location>
</feature>
<dbReference type="EMBL" id="VJZT01000010">
    <property type="protein sequence ID" value="TRX39061.1"/>
    <property type="molecule type" value="Genomic_DNA"/>
</dbReference>
<keyword evidence="4" id="KW-1185">Reference proteome</keyword>
<dbReference type="InterPro" id="IPR013538">
    <property type="entry name" value="ASHA1/2-like_C"/>
</dbReference>
<reference evidence="3 4" key="1">
    <citation type="submission" date="2019-07" db="EMBL/GenBank/DDBJ databases">
        <title>Novel species of Flavobacterium.</title>
        <authorList>
            <person name="Liu Q."/>
            <person name="Xin Y.-H."/>
        </authorList>
    </citation>
    <scope>NUCLEOTIDE SEQUENCE [LARGE SCALE GENOMIC DNA]</scope>
    <source>
        <strain evidence="3 4">LB1R34</strain>
    </source>
</reference>
<proteinExistence type="inferred from homology"/>
<accession>A0A553E204</accession>
<dbReference type="SUPFAM" id="SSF55961">
    <property type="entry name" value="Bet v1-like"/>
    <property type="match status" value="1"/>
</dbReference>
<dbReference type="RefSeq" id="WP_144256748.1">
    <property type="nucleotide sequence ID" value="NZ_VJZT01000010.1"/>
</dbReference>
<evidence type="ECO:0000259" key="2">
    <source>
        <dbReference type="Pfam" id="PF08327"/>
    </source>
</evidence>
<evidence type="ECO:0000313" key="3">
    <source>
        <dbReference type="EMBL" id="TRX39061.1"/>
    </source>
</evidence>
<dbReference type="Pfam" id="PF08327">
    <property type="entry name" value="AHSA1"/>
    <property type="match status" value="1"/>
</dbReference>